<dbReference type="InterPro" id="IPR003848">
    <property type="entry name" value="DUF218"/>
</dbReference>
<dbReference type="AlphaFoldDB" id="A0A1H3K925"/>
<dbReference type="GO" id="GO:0043164">
    <property type="term" value="P:Gram-negative-bacterium-type cell wall biogenesis"/>
    <property type="evidence" value="ECO:0007669"/>
    <property type="project" value="TreeGrafter"/>
</dbReference>
<reference evidence="3 4" key="1">
    <citation type="submission" date="2016-10" db="EMBL/GenBank/DDBJ databases">
        <authorList>
            <person name="de Groot N.N."/>
        </authorList>
    </citation>
    <scope>NUCLEOTIDE SEQUENCE [LARGE SCALE GENOMIC DNA]</scope>
    <source>
        <strain evidence="3 4">APO</strain>
    </source>
</reference>
<dbReference type="Proteomes" id="UP000199230">
    <property type="component" value="Unassembled WGS sequence"/>
</dbReference>
<feature type="domain" description="DUF218" evidence="2">
    <location>
        <begin position="104"/>
        <end position="232"/>
    </location>
</feature>
<sequence length="256" mass="29082">MNTIKRCKVGFTVLIAGMFYSLIRGGWYFESLATMILGLALILFSYVSHLFNHKILCFESYPKVKKGCLFLAWMFFTVIGVFFMIQLMIIGTFLMAGNDQADDAVVLGAGIIRREPSYTLAKRLDYAAKYLEDNPSGMLITSGGKSDGQLASEAEVMMWYLEKKGISADRIILEEKSTNTLENIKYSMNQLNQRNDTKVTEIVIITSDYHLLRAQMIARRLGLNAYGIPAQSPPDLYWHYSIRESVAIFKSMLLDW</sequence>
<feature type="transmembrane region" description="Helical" evidence="1">
    <location>
        <begin position="7"/>
        <end position="23"/>
    </location>
</feature>
<dbReference type="STRING" id="159292.SAMN05192546_102254"/>
<keyword evidence="4" id="KW-1185">Reference proteome</keyword>
<dbReference type="Pfam" id="PF02698">
    <property type="entry name" value="DUF218"/>
    <property type="match status" value="1"/>
</dbReference>
<keyword evidence="1" id="KW-1133">Transmembrane helix</keyword>
<dbReference type="GO" id="GO:0000270">
    <property type="term" value="P:peptidoglycan metabolic process"/>
    <property type="evidence" value="ECO:0007669"/>
    <property type="project" value="TreeGrafter"/>
</dbReference>
<protein>
    <submittedName>
        <fullName evidence="3">Uncharacterized SAM-binding protein YcdF, DUF218 family</fullName>
    </submittedName>
</protein>
<dbReference type="PANTHER" id="PTHR30336:SF4">
    <property type="entry name" value="ENVELOPE BIOGENESIS FACTOR ELYC"/>
    <property type="match status" value="1"/>
</dbReference>
<organism evidence="3 4">
    <name type="scientific">Tindallia californiensis</name>
    <dbReference type="NCBI Taxonomy" id="159292"/>
    <lineage>
        <taxon>Bacteria</taxon>
        <taxon>Bacillati</taxon>
        <taxon>Bacillota</taxon>
        <taxon>Clostridia</taxon>
        <taxon>Peptostreptococcales</taxon>
        <taxon>Tindalliaceae</taxon>
        <taxon>Tindallia</taxon>
    </lineage>
</organism>
<accession>A0A1H3K925</accession>
<dbReference type="PANTHER" id="PTHR30336">
    <property type="entry name" value="INNER MEMBRANE PROTEIN, PROBABLE PERMEASE"/>
    <property type="match status" value="1"/>
</dbReference>
<feature type="transmembrane region" description="Helical" evidence="1">
    <location>
        <begin position="68"/>
        <end position="96"/>
    </location>
</feature>
<dbReference type="CDD" id="cd06259">
    <property type="entry name" value="YdcF-like"/>
    <property type="match status" value="1"/>
</dbReference>
<dbReference type="GO" id="GO:0005886">
    <property type="term" value="C:plasma membrane"/>
    <property type="evidence" value="ECO:0007669"/>
    <property type="project" value="TreeGrafter"/>
</dbReference>
<keyword evidence="1" id="KW-0472">Membrane</keyword>
<name>A0A1H3K925_9FIRM</name>
<dbReference type="InterPro" id="IPR014729">
    <property type="entry name" value="Rossmann-like_a/b/a_fold"/>
</dbReference>
<gene>
    <name evidence="3" type="ORF">SAMN05192546_102254</name>
</gene>
<dbReference type="InterPro" id="IPR051599">
    <property type="entry name" value="Cell_Envelope_Assoc"/>
</dbReference>
<dbReference type="EMBL" id="FNPV01000002">
    <property type="protein sequence ID" value="SDY48088.1"/>
    <property type="molecule type" value="Genomic_DNA"/>
</dbReference>
<feature type="transmembrane region" description="Helical" evidence="1">
    <location>
        <begin position="29"/>
        <end position="47"/>
    </location>
</feature>
<dbReference type="Gene3D" id="3.40.50.620">
    <property type="entry name" value="HUPs"/>
    <property type="match status" value="1"/>
</dbReference>
<evidence type="ECO:0000259" key="2">
    <source>
        <dbReference type="Pfam" id="PF02698"/>
    </source>
</evidence>
<evidence type="ECO:0000313" key="3">
    <source>
        <dbReference type="EMBL" id="SDY48088.1"/>
    </source>
</evidence>
<keyword evidence="1" id="KW-0812">Transmembrane</keyword>
<evidence type="ECO:0000313" key="4">
    <source>
        <dbReference type="Proteomes" id="UP000199230"/>
    </source>
</evidence>
<evidence type="ECO:0000256" key="1">
    <source>
        <dbReference type="SAM" id="Phobius"/>
    </source>
</evidence>
<proteinExistence type="predicted"/>